<dbReference type="EMBL" id="FOHJ01000002">
    <property type="protein sequence ID" value="SET00294.1"/>
    <property type="molecule type" value="Genomic_DNA"/>
</dbReference>
<dbReference type="Pfam" id="PF06338">
    <property type="entry name" value="ComK"/>
    <property type="match status" value="1"/>
</dbReference>
<proteinExistence type="predicted"/>
<dbReference type="InterPro" id="IPR010461">
    <property type="entry name" value="ComK"/>
</dbReference>
<evidence type="ECO:0000313" key="2">
    <source>
        <dbReference type="Proteomes" id="UP000199095"/>
    </source>
</evidence>
<dbReference type="RefSeq" id="WP_177167168.1">
    <property type="nucleotide sequence ID" value="NZ_FOHJ01000002.1"/>
</dbReference>
<dbReference type="AlphaFoldDB" id="A0A1I0B0S7"/>
<dbReference type="GO" id="GO:0030420">
    <property type="term" value="P:establishment of competence for transformation"/>
    <property type="evidence" value="ECO:0007669"/>
    <property type="project" value="InterPro"/>
</dbReference>
<protein>
    <submittedName>
        <fullName evidence="1">Competence protein ComK</fullName>
    </submittedName>
</protein>
<dbReference type="Proteomes" id="UP000199095">
    <property type="component" value="Unassembled WGS sequence"/>
</dbReference>
<reference evidence="2" key="1">
    <citation type="submission" date="2016-10" db="EMBL/GenBank/DDBJ databases">
        <authorList>
            <person name="Varghese N."/>
            <person name="Submissions S."/>
        </authorList>
    </citation>
    <scope>NUCLEOTIDE SEQUENCE [LARGE SCALE GENOMIC DNA]</scope>
    <source>
        <strain evidence="2">CGMCC 1.3566</strain>
    </source>
</reference>
<keyword evidence="2" id="KW-1185">Reference proteome</keyword>
<sequence length="77" mass="8848">MKPLKKTEYEISPFTLAIVPEFLENGMTGSIALEEKNEYSIRQSPRKLIDEACKYFGSSLRGFGVMEILKTNEILRF</sequence>
<organism evidence="1 2">
    <name type="scientific">Salinibacillus kushneri</name>
    <dbReference type="NCBI Taxonomy" id="237682"/>
    <lineage>
        <taxon>Bacteria</taxon>
        <taxon>Bacillati</taxon>
        <taxon>Bacillota</taxon>
        <taxon>Bacilli</taxon>
        <taxon>Bacillales</taxon>
        <taxon>Bacillaceae</taxon>
        <taxon>Salinibacillus</taxon>
    </lineage>
</organism>
<gene>
    <name evidence="1" type="ORF">SAMN05421676_102320</name>
</gene>
<accession>A0A1I0B0S7</accession>
<name>A0A1I0B0S7_9BACI</name>
<evidence type="ECO:0000313" key="1">
    <source>
        <dbReference type="EMBL" id="SET00294.1"/>
    </source>
</evidence>